<feature type="chain" id="PRO_5041223754" evidence="2">
    <location>
        <begin position="24"/>
        <end position="357"/>
    </location>
</feature>
<dbReference type="AlphaFoldDB" id="A0AA41UKZ5"/>
<dbReference type="NCBIfam" id="TIGR01730">
    <property type="entry name" value="RND_mfp"/>
    <property type="match status" value="1"/>
</dbReference>
<dbReference type="EMBL" id="JALJRB010000035">
    <property type="protein sequence ID" value="MCJ8502829.1"/>
    <property type="molecule type" value="Genomic_DNA"/>
</dbReference>
<name>A0AA41UKZ5_9BACT</name>
<dbReference type="PANTHER" id="PTHR30469">
    <property type="entry name" value="MULTIDRUG RESISTANCE PROTEIN MDTA"/>
    <property type="match status" value="1"/>
</dbReference>
<dbReference type="Gene3D" id="2.40.420.20">
    <property type="match status" value="1"/>
</dbReference>
<evidence type="ECO:0000313" key="5">
    <source>
        <dbReference type="Proteomes" id="UP001165427"/>
    </source>
</evidence>
<dbReference type="SUPFAM" id="SSF111369">
    <property type="entry name" value="HlyD-like secretion proteins"/>
    <property type="match status" value="1"/>
</dbReference>
<feature type="signal peptide" evidence="2">
    <location>
        <begin position="1"/>
        <end position="23"/>
    </location>
</feature>
<organism evidence="4 5">
    <name type="scientific">Desulfatitalea alkaliphila</name>
    <dbReference type="NCBI Taxonomy" id="2929485"/>
    <lineage>
        <taxon>Bacteria</taxon>
        <taxon>Pseudomonadati</taxon>
        <taxon>Thermodesulfobacteriota</taxon>
        <taxon>Desulfobacteria</taxon>
        <taxon>Desulfobacterales</taxon>
        <taxon>Desulfosarcinaceae</taxon>
        <taxon>Desulfatitalea</taxon>
    </lineage>
</organism>
<dbReference type="PANTHER" id="PTHR30469:SF15">
    <property type="entry name" value="HLYD FAMILY OF SECRETION PROTEINS"/>
    <property type="match status" value="1"/>
</dbReference>
<dbReference type="RefSeq" id="WP_246914237.1">
    <property type="nucleotide sequence ID" value="NZ_JALJRB010000035.1"/>
</dbReference>
<evidence type="ECO:0000256" key="1">
    <source>
        <dbReference type="ARBA" id="ARBA00009477"/>
    </source>
</evidence>
<evidence type="ECO:0000313" key="4">
    <source>
        <dbReference type="EMBL" id="MCJ8502829.1"/>
    </source>
</evidence>
<dbReference type="GO" id="GO:0015562">
    <property type="term" value="F:efflux transmembrane transporter activity"/>
    <property type="evidence" value="ECO:0007669"/>
    <property type="project" value="TreeGrafter"/>
</dbReference>
<gene>
    <name evidence="4" type="ORF">MRX98_19795</name>
</gene>
<accession>A0AA41UKZ5</accession>
<comment type="similarity">
    <text evidence="1">Belongs to the membrane fusion protein (MFP) (TC 8.A.1) family.</text>
</comment>
<protein>
    <submittedName>
        <fullName evidence="4">Efflux RND transporter periplasmic adaptor subunit</fullName>
    </submittedName>
</protein>
<evidence type="ECO:0000259" key="3">
    <source>
        <dbReference type="Pfam" id="PF25973"/>
    </source>
</evidence>
<evidence type="ECO:0000256" key="2">
    <source>
        <dbReference type="SAM" id="SignalP"/>
    </source>
</evidence>
<proteinExistence type="inferred from homology"/>
<sequence>MKHALPFTAFMLALLALSPVPNAFGQPPQESPPALVVLDKVTEEMVAENTPVVGTLYFDQASTLAPEVAGIVASVRARAGDRVERGDILLTLNTDFTDQEIALARNRIALTEIQMEKAAKDLGRFEVLLREDATSEKAYEDILYARQELEKQHNAYTLDLATAQLKKNKSTLRAPYDGIVLEKMVDVGTYAAPGSPCFRIGAVQELYVKVPVAEDLVRYAQRGEATDVTINALNQELPGTLEGFVPVADRMTRNILLKVKIPPPDQVVENMSATVRVAVAPPRMLKLVPRDALVQLQGQDFVYTLKEGKAAPLPVKILGYTGTKAAVASEPLQAGMQVVVDGAQRLRPDQPVKVIDR</sequence>
<keyword evidence="2" id="KW-0732">Signal</keyword>
<dbReference type="GO" id="GO:1990281">
    <property type="term" value="C:efflux pump complex"/>
    <property type="evidence" value="ECO:0007669"/>
    <property type="project" value="TreeGrafter"/>
</dbReference>
<dbReference type="Proteomes" id="UP001165427">
    <property type="component" value="Unassembled WGS sequence"/>
</dbReference>
<dbReference type="InterPro" id="IPR006143">
    <property type="entry name" value="RND_pump_MFP"/>
</dbReference>
<dbReference type="Pfam" id="PF25973">
    <property type="entry name" value="BSH_CzcB"/>
    <property type="match status" value="1"/>
</dbReference>
<dbReference type="Gene3D" id="1.10.287.470">
    <property type="entry name" value="Helix hairpin bin"/>
    <property type="match status" value="1"/>
</dbReference>
<dbReference type="Gene3D" id="2.40.30.170">
    <property type="match status" value="1"/>
</dbReference>
<feature type="domain" description="CzcB-like barrel-sandwich hybrid" evidence="3">
    <location>
        <begin position="63"/>
        <end position="200"/>
    </location>
</feature>
<comment type="caution">
    <text evidence="4">The sequence shown here is derived from an EMBL/GenBank/DDBJ whole genome shotgun (WGS) entry which is preliminary data.</text>
</comment>
<keyword evidence="5" id="KW-1185">Reference proteome</keyword>
<dbReference type="InterPro" id="IPR058647">
    <property type="entry name" value="BSH_CzcB-like"/>
</dbReference>
<reference evidence="4" key="1">
    <citation type="submission" date="2022-04" db="EMBL/GenBank/DDBJ databases">
        <title>Desulfatitalea alkaliphila sp. nov., a novel anaerobic sulfate-reducing bacterium isolated from terrestrial mud volcano, Taman Peninsula, Russia.</title>
        <authorList>
            <person name="Khomyakova M.A."/>
            <person name="Merkel A.Y."/>
            <person name="Slobodkin A.I."/>
        </authorList>
    </citation>
    <scope>NUCLEOTIDE SEQUENCE</scope>
    <source>
        <strain evidence="4">M08but</strain>
    </source>
</reference>
<dbReference type="Gene3D" id="2.40.50.100">
    <property type="match status" value="1"/>
</dbReference>